<evidence type="ECO:0000256" key="4">
    <source>
        <dbReference type="ARBA" id="ARBA00022723"/>
    </source>
</evidence>
<name>A0A498LS02_LABRO</name>
<evidence type="ECO:0000256" key="1">
    <source>
        <dbReference type="ARBA" id="ARBA00004389"/>
    </source>
</evidence>
<dbReference type="SUPFAM" id="SSF57845">
    <property type="entry name" value="B-box zinc-binding domain"/>
    <property type="match status" value="1"/>
</dbReference>
<dbReference type="InterPro" id="IPR017907">
    <property type="entry name" value="Znf_RING_CS"/>
</dbReference>
<dbReference type="PANTHER" id="PTHR25462">
    <property type="entry name" value="BONUS, ISOFORM C-RELATED"/>
    <property type="match status" value="1"/>
</dbReference>
<keyword evidence="7" id="KW-0862">Zinc</keyword>
<keyword evidence="9" id="KW-0175">Coiled coil</keyword>
<dbReference type="Gene3D" id="3.30.40.10">
    <property type="entry name" value="Zinc/RING finger domain, C3HC4 (zinc finger)"/>
    <property type="match status" value="1"/>
</dbReference>
<comment type="caution">
    <text evidence="16">The sequence shown here is derived from an EMBL/GenBank/DDBJ whole genome shotgun (WGS) entry which is preliminary data.</text>
</comment>
<gene>
    <name evidence="16" type="ORF">ROHU_010762</name>
</gene>
<dbReference type="PROSITE" id="PS00518">
    <property type="entry name" value="ZF_RING_1"/>
    <property type="match status" value="1"/>
</dbReference>
<dbReference type="STRING" id="84645.A0A498LS02"/>
<dbReference type="GO" id="GO:0061630">
    <property type="term" value="F:ubiquitin protein ligase activity"/>
    <property type="evidence" value="ECO:0007669"/>
    <property type="project" value="TreeGrafter"/>
</dbReference>
<keyword evidence="4" id="KW-0479">Metal-binding</keyword>
<dbReference type="InterPro" id="IPR013083">
    <property type="entry name" value="Znf_RING/FYVE/PHD"/>
</dbReference>
<dbReference type="InterPro" id="IPR027370">
    <property type="entry name" value="Znf-RING_euk"/>
</dbReference>
<dbReference type="EMBL" id="QBIY01013168">
    <property type="protein sequence ID" value="RXN10881.1"/>
    <property type="molecule type" value="Genomic_DNA"/>
</dbReference>
<evidence type="ECO:0000256" key="7">
    <source>
        <dbReference type="ARBA" id="ARBA00022833"/>
    </source>
</evidence>
<evidence type="ECO:0000313" key="16">
    <source>
        <dbReference type="EMBL" id="RXN10881.1"/>
    </source>
</evidence>
<evidence type="ECO:0000256" key="10">
    <source>
        <dbReference type="ARBA" id="ARBA00023136"/>
    </source>
</evidence>
<keyword evidence="17" id="KW-1185">Reference proteome</keyword>
<dbReference type="SMART" id="SM00336">
    <property type="entry name" value="BBOX"/>
    <property type="match status" value="1"/>
</dbReference>
<dbReference type="SUPFAM" id="SSF57850">
    <property type="entry name" value="RING/U-box"/>
    <property type="match status" value="1"/>
</dbReference>
<keyword evidence="6" id="KW-0256">Endoplasmic reticulum</keyword>
<dbReference type="PROSITE" id="PS50089">
    <property type="entry name" value="ZF_RING_2"/>
    <property type="match status" value="1"/>
</dbReference>
<evidence type="ECO:0000256" key="8">
    <source>
        <dbReference type="ARBA" id="ARBA00022989"/>
    </source>
</evidence>
<dbReference type="Gene3D" id="3.30.160.60">
    <property type="entry name" value="Classic Zinc Finger"/>
    <property type="match status" value="1"/>
</dbReference>
<evidence type="ECO:0000256" key="9">
    <source>
        <dbReference type="ARBA" id="ARBA00023054"/>
    </source>
</evidence>
<keyword evidence="8" id="KW-1133">Transmembrane helix</keyword>
<proteinExistence type="inferred from homology"/>
<comment type="subcellular location">
    <subcellularLocation>
        <location evidence="1">Endoplasmic reticulum membrane</location>
        <topology evidence="1">Single-pass membrane protein</topology>
    </subcellularLocation>
</comment>
<evidence type="ECO:0000256" key="2">
    <source>
        <dbReference type="ARBA" id="ARBA00008518"/>
    </source>
</evidence>
<evidence type="ECO:0000259" key="15">
    <source>
        <dbReference type="PROSITE" id="PS50119"/>
    </source>
</evidence>
<dbReference type="FunFam" id="3.30.160.60:FF:000772">
    <property type="entry name" value="tripartite motif-containing protein 59"/>
    <property type="match status" value="1"/>
</dbReference>
<evidence type="ECO:0000259" key="14">
    <source>
        <dbReference type="PROSITE" id="PS50089"/>
    </source>
</evidence>
<comment type="subunit">
    <text evidence="11">Interacts with ECSIT.</text>
</comment>
<evidence type="ECO:0000256" key="5">
    <source>
        <dbReference type="ARBA" id="ARBA00022771"/>
    </source>
</evidence>
<dbReference type="InterPro" id="IPR001841">
    <property type="entry name" value="Znf_RING"/>
</dbReference>
<keyword evidence="3" id="KW-0812">Transmembrane</keyword>
<evidence type="ECO:0000256" key="12">
    <source>
        <dbReference type="ARBA" id="ARBA00071704"/>
    </source>
</evidence>
<dbReference type="CDD" id="cd16763">
    <property type="entry name" value="RING-HC_TRIM59_C-V"/>
    <property type="match status" value="1"/>
</dbReference>
<accession>A0A498LS02</accession>
<evidence type="ECO:0000256" key="13">
    <source>
        <dbReference type="PROSITE-ProRule" id="PRU00024"/>
    </source>
</evidence>
<dbReference type="GO" id="GO:0006513">
    <property type="term" value="P:protein monoubiquitination"/>
    <property type="evidence" value="ECO:0007669"/>
    <property type="project" value="TreeGrafter"/>
</dbReference>
<dbReference type="InterPro" id="IPR000315">
    <property type="entry name" value="Znf_B-box"/>
</dbReference>
<dbReference type="PROSITE" id="PS50119">
    <property type="entry name" value="ZF_BBOX"/>
    <property type="match status" value="1"/>
</dbReference>
<protein>
    <recommendedName>
        <fullName evidence="12">Tripartite motif-containing protein 59</fullName>
    </recommendedName>
</protein>
<keyword evidence="5 13" id="KW-0863">Zinc-finger</keyword>
<dbReference type="Pfam" id="PF00643">
    <property type="entry name" value="zf-B_box"/>
    <property type="match status" value="1"/>
</dbReference>
<evidence type="ECO:0000256" key="11">
    <source>
        <dbReference type="ARBA" id="ARBA00064523"/>
    </source>
</evidence>
<dbReference type="Proteomes" id="UP000290572">
    <property type="component" value="Unassembled WGS sequence"/>
</dbReference>
<dbReference type="FunFam" id="3.30.40.10:FF:000297">
    <property type="entry name" value="tripartite motif-containing protein 59"/>
    <property type="match status" value="1"/>
</dbReference>
<sequence>MDNLEEDLTCSVCYGLFTDPRVLPCSHTFCKSCLENVLQVSVNFSIWRPLRLPLKCPNCRSVVELPTNGVDALPVNVCLRAIVEKYQRDSRPRSPSCPEHPRQPLNVYCVQDRKLICGFCLTIGQHQGHAIDDLQTAYVKERGAQSRLTDKLKGQRWEEMCGLAERLQQEKVRSQALVENDREVVSRYFQALDLILAQKEEQFTQALDRASALLSRAYEPLIQQVKDMQEEHSELTSLSSGVENEDCPLAYLEKAHELRERVNALIQTPLPEVPSLHVAPRAERFFEEHWADVSIRGLRDAPVPEISCHTHRCLMSSAQAADRTRLRRLQSSPSSVVLLLLVLLLTALCLHSACGSALGFSGLCHIMESVSSELSQPLHKMGTFFCCLLQNMNTKLNAFISSLGENTYQHLLGFLKALHSLLL</sequence>
<dbReference type="Pfam" id="PF13445">
    <property type="entry name" value="zf-RING_UBOX"/>
    <property type="match status" value="1"/>
</dbReference>
<evidence type="ECO:0000313" key="17">
    <source>
        <dbReference type="Proteomes" id="UP000290572"/>
    </source>
</evidence>
<evidence type="ECO:0000256" key="6">
    <source>
        <dbReference type="ARBA" id="ARBA00022824"/>
    </source>
</evidence>
<dbReference type="AlphaFoldDB" id="A0A498LS02"/>
<dbReference type="InterPro" id="IPR047153">
    <property type="entry name" value="TRIM45/56/19-like"/>
</dbReference>
<dbReference type="GO" id="GO:0005789">
    <property type="term" value="C:endoplasmic reticulum membrane"/>
    <property type="evidence" value="ECO:0007669"/>
    <property type="project" value="UniProtKB-SubCell"/>
</dbReference>
<dbReference type="GO" id="GO:0043124">
    <property type="term" value="P:negative regulation of canonical NF-kappaB signal transduction"/>
    <property type="evidence" value="ECO:0007669"/>
    <property type="project" value="UniProtKB-ARBA"/>
</dbReference>
<feature type="domain" description="RING-type" evidence="14">
    <location>
        <begin position="10"/>
        <end position="60"/>
    </location>
</feature>
<feature type="domain" description="B box-type" evidence="15">
    <location>
        <begin position="92"/>
        <end position="134"/>
    </location>
</feature>
<dbReference type="SMART" id="SM00184">
    <property type="entry name" value="RING"/>
    <property type="match status" value="1"/>
</dbReference>
<reference evidence="16 17" key="1">
    <citation type="submission" date="2018-03" db="EMBL/GenBank/DDBJ databases">
        <title>Draft genome sequence of Rohu Carp (Labeo rohita).</title>
        <authorList>
            <person name="Das P."/>
            <person name="Kushwaha B."/>
            <person name="Joshi C.G."/>
            <person name="Kumar D."/>
            <person name="Nagpure N.S."/>
            <person name="Sahoo L."/>
            <person name="Das S.P."/>
            <person name="Bit A."/>
            <person name="Patnaik S."/>
            <person name="Meher P.K."/>
            <person name="Jayasankar P."/>
            <person name="Koringa P.G."/>
            <person name="Patel N.V."/>
            <person name="Hinsu A.T."/>
            <person name="Kumar R."/>
            <person name="Pandey M."/>
            <person name="Agarwal S."/>
            <person name="Srivastava S."/>
            <person name="Singh M."/>
            <person name="Iquebal M.A."/>
            <person name="Jaiswal S."/>
            <person name="Angadi U.B."/>
            <person name="Kumar N."/>
            <person name="Raza M."/>
            <person name="Shah T.M."/>
            <person name="Rai A."/>
            <person name="Jena J.K."/>
        </authorList>
    </citation>
    <scope>NUCLEOTIDE SEQUENCE [LARGE SCALE GENOMIC DNA]</scope>
    <source>
        <strain evidence="16">DASCIFA01</strain>
        <tissue evidence="16">Testis</tissue>
    </source>
</reference>
<dbReference type="PANTHER" id="PTHR25462:SF229">
    <property type="entry name" value="TRANSCRIPTION INTERMEDIARY FACTOR 1-BETA"/>
    <property type="match status" value="1"/>
</dbReference>
<comment type="similarity">
    <text evidence="2">Belongs to the TRIM/RBCC family.</text>
</comment>
<organism evidence="16 17">
    <name type="scientific">Labeo rohita</name>
    <name type="common">Indian major carp</name>
    <name type="synonym">Cyprinus rohita</name>
    <dbReference type="NCBI Taxonomy" id="84645"/>
    <lineage>
        <taxon>Eukaryota</taxon>
        <taxon>Metazoa</taxon>
        <taxon>Chordata</taxon>
        <taxon>Craniata</taxon>
        <taxon>Vertebrata</taxon>
        <taxon>Euteleostomi</taxon>
        <taxon>Actinopterygii</taxon>
        <taxon>Neopterygii</taxon>
        <taxon>Teleostei</taxon>
        <taxon>Ostariophysi</taxon>
        <taxon>Cypriniformes</taxon>
        <taxon>Cyprinidae</taxon>
        <taxon>Labeoninae</taxon>
        <taxon>Labeonini</taxon>
        <taxon>Labeo</taxon>
    </lineage>
</organism>
<keyword evidence="10" id="KW-0472">Membrane</keyword>
<dbReference type="GO" id="GO:0008270">
    <property type="term" value="F:zinc ion binding"/>
    <property type="evidence" value="ECO:0007669"/>
    <property type="project" value="UniProtKB-KW"/>
</dbReference>
<evidence type="ECO:0000256" key="3">
    <source>
        <dbReference type="ARBA" id="ARBA00022692"/>
    </source>
</evidence>